<evidence type="ECO:0000256" key="4">
    <source>
        <dbReference type="ARBA" id="ARBA00023004"/>
    </source>
</evidence>
<evidence type="ECO:0000256" key="2">
    <source>
        <dbReference type="ARBA" id="ARBA00022723"/>
    </source>
</evidence>
<dbReference type="InterPro" id="IPR027443">
    <property type="entry name" value="IPNS-like_sf"/>
</dbReference>
<keyword evidence="4" id="KW-0408">Iron</keyword>
<dbReference type="GO" id="GO:0046872">
    <property type="term" value="F:metal ion binding"/>
    <property type="evidence" value="ECO:0007669"/>
    <property type="project" value="UniProtKB-KW"/>
</dbReference>
<evidence type="ECO:0000259" key="5">
    <source>
        <dbReference type="Pfam" id="PF03171"/>
    </source>
</evidence>
<keyword evidence="2" id="KW-0479">Metal-binding</keyword>
<keyword evidence="7" id="KW-1185">Reference proteome</keyword>
<dbReference type="PANTHER" id="PTHR10209:SF751">
    <property type="entry name" value="OS06G0255100 PROTEIN"/>
    <property type="match status" value="1"/>
</dbReference>
<dbReference type="EMBL" id="JBFOLK010000009">
    <property type="protein sequence ID" value="KAL2485017.1"/>
    <property type="molecule type" value="Genomic_DNA"/>
</dbReference>
<proteinExistence type="inferred from homology"/>
<dbReference type="Pfam" id="PF03171">
    <property type="entry name" value="2OG-FeII_Oxy"/>
    <property type="match status" value="1"/>
</dbReference>
<dbReference type="Proteomes" id="UP001604336">
    <property type="component" value="Unassembled WGS sequence"/>
</dbReference>
<dbReference type="Gene3D" id="2.60.120.330">
    <property type="entry name" value="B-lactam Antibiotic, Isopenicillin N Synthase, Chain"/>
    <property type="match status" value="1"/>
</dbReference>
<dbReference type="SUPFAM" id="SSF51197">
    <property type="entry name" value="Clavaminate synthase-like"/>
    <property type="match status" value="1"/>
</dbReference>
<dbReference type="InterPro" id="IPR044861">
    <property type="entry name" value="IPNS-like_FE2OG_OXY"/>
</dbReference>
<evidence type="ECO:0000313" key="7">
    <source>
        <dbReference type="Proteomes" id="UP001604336"/>
    </source>
</evidence>
<dbReference type="AlphaFoldDB" id="A0ABD1RAE8"/>
<comment type="caution">
    <text evidence="6">The sequence shown here is derived from an EMBL/GenBank/DDBJ whole genome shotgun (WGS) entry which is preliminary data.</text>
</comment>
<dbReference type="PANTHER" id="PTHR10209">
    <property type="entry name" value="OXIDOREDUCTASE, 2OG-FE II OXYGENASE FAMILY PROTEIN"/>
    <property type="match status" value="1"/>
</dbReference>
<comment type="similarity">
    <text evidence="1">Belongs to the iron/ascorbate-dependent oxidoreductase family.</text>
</comment>
<reference evidence="7" key="1">
    <citation type="submission" date="2024-07" db="EMBL/GenBank/DDBJ databases">
        <title>Two chromosome-level genome assemblies of Korean endemic species Abeliophyllum distichum and Forsythia ovata (Oleaceae).</title>
        <authorList>
            <person name="Jang H."/>
        </authorList>
    </citation>
    <scope>NUCLEOTIDE SEQUENCE [LARGE SCALE GENOMIC DNA]</scope>
</reference>
<evidence type="ECO:0000256" key="1">
    <source>
        <dbReference type="ARBA" id="ARBA00008056"/>
    </source>
</evidence>
<keyword evidence="3" id="KW-0560">Oxidoreductase</keyword>
<gene>
    <name evidence="6" type="ORF">Adt_29773</name>
</gene>
<evidence type="ECO:0000313" key="6">
    <source>
        <dbReference type="EMBL" id="KAL2485017.1"/>
    </source>
</evidence>
<name>A0ABD1RAE8_9LAMI</name>
<organism evidence="6 7">
    <name type="scientific">Abeliophyllum distichum</name>
    <dbReference type="NCBI Taxonomy" id="126358"/>
    <lineage>
        <taxon>Eukaryota</taxon>
        <taxon>Viridiplantae</taxon>
        <taxon>Streptophyta</taxon>
        <taxon>Embryophyta</taxon>
        <taxon>Tracheophyta</taxon>
        <taxon>Spermatophyta</taxon>
        <taxon>Magnoliopsida</taxon>
        <taxon>eudicotyledons</taxon>
        <taxon>Gunneridae</taxon>
        <taxon>Pentapetalae</taxon>
        <taxon>asterids</taxon>
        <taxon>lamiids</taxon>
        <taxon>Lamiales</taxon>
        <taxon>Oleaceae</taxon>
        <taxon>Forsythieae</taxon>
        <taxon>Abeliophyllum</taxon>
    </lineage>
</organism>
<protein>
    <submittedName>
        <fullName evidence="6">1-aminocyclopropane-1-carboxylate oxidase1</fullName>
    </submittedName>
</protein>
<evidence type="ECO:0000256" key="3">
    <source>
        <dbReference type="ARBA" id="ARBA00023002"/>
    </source>
</evidence>
<dbReference type="GO" id="GO:0016491">
    <property type="term" value="F:oxidoreductase activity"/>
    <property type="evidence" value="ECO:0007669"/>
    <property type="project" value="UniProtKB-KW"/>
</dbReference>
<feature type="domain" description="Isopenicillin N synthase-like Fe(2+) 2OG dioxygenase" evidence="5">
    <location>
        <begin position="94"/>
        <end position="136"/>
    </location>
</feature>
<accession>A0ABD1RAE8</accession>
<sequence>MKYYRRDMTHGAAFSTNFDLYQSKAASWLDKLQLRLAPTPPEWDHVPSTCKEAIIDWDKEVLGIGEKLLGFLCEGLGLENVDVLKELLCLEARVMAAHYYPHCPQADLTAGLMSHSDPGVLTILVQNEVSGLQVEGRKGVDGCGAGGGCCCDQYW</sequence>